<dbReference type="Gene3D" id="3.50.50.100">
    <property type="match status" value="2"/>
</dbReference>
<comment type="caution">
    <text evidence="10">The sequence shown here is derived from an EMBL/GenBank/DDBJ whole genome shotgun (WGS) entry which is preliminary data.</text>
</comment>
<dbReference type="InterPro" id="IPR045024">
    <property type="entry name" value="NDH-2"/>
</dbReference>
<dbReference type="PRINTS" id="PR00368">
    <property type="entry name" value="FADPNR"/>
</dbReference>
<dbReference type="PANTHER" id="PTHR43706:SF47">
    <property type="entry name" value="EXTERNAL NADH-UBIQUINONE OXIDOREDUCTASE 1, MITOCHONDRIAL-RELATED"/>
    <property type="match status" value="1"/>
</dbReference>
<reference evidence="10 11" key="1">
    <citation type="submission" date="2022-12" db="EMBL/GenBank/DDBJ databases">
        <title>Metagenome assembled genome from gulf of manar.</title>
        <authorList>
            <person name="Kohli P."/>
            <person name="Pk S."/>
            <person name="Venkata Ramana C."/>
            <person name="Sasikala C."/>
        </authorList>
    </citation>
    <scope>NUCLEOTIDE SEQUENCE [LARGE SCALE GENOMIC DNA]</scope>
    <source>
        <strain evidence="10">JB008</strain>
    </source>
</reference>
<dbReference type="Pfam" id="PF07992">
    <property type="entry name" value="Pyr_redox_2"/>
    <property type="match status" value="1"/>
</dbReference>
<comment type="catalytic activity">
    <reaction evidence="7">
        <text>a quinone + NADH + H(+) = a quinol + NAD(+)</text>
        <dbReference type="Rhea" id="RHEA:46160"/>
        <dbReference type="ChEBI" id="CHEBI:15378"/>
        <dbReference type="ChEBI" id="CHEBI:24646"/>
        <dbReference type="ChEBI" id="CHEBI:57540"/>
        <dbReference type="ChEBI" id="CHEBI:57945"/>
        <dbReference type="ChEBI" id="CHEBI:132124"/>
        <dbReference type="EC" id="1.6.5.9"/>
    </reaction>
</comment>
<dbReference type="AlphaFoldDB" id="A0AAJ1ICZ0"/>
<dbReference type="PANTHER" id="PTHR43706">
    <property type="entry name" value="NADH DEHYDROGENASE"/>
    <property type="match status" value="1"/>
</dbReference>
<accession>A0AAJ1ICZ0</accession>
<keyword evidence="8" id="KW-1133">Transmembrane helix</keyword>
<feature type="transmembrane region" description="Helical" evidence="8">
    <location>
        <begin position="639"/>
        <end position="660"/>
    </location>
</feature>
<dbReference type="SUPFAM" id="SSF51905">
    <property type="entry name" value="FAD/NAD(P)-binding domain"/>
    <property type="match status" value="2"/>
</dbReference>
<keyword evidence="3" id="KW-0285">Flavoprotein</keyword>
<keyword evidence="8" id="KW-0472">Membrane</keyword>
<evidence type="ECO:0000259" key="9">
    <source>
        <dbReference type="Pfam" id="PF07992"/>
    </source>
</evidence>
<evidence type="ECO:0000256" key="8">
    <source>
        <dbReference type="SAM" id="Phobius"/>
    </source>
</evidence>
<keyword evidence="8" id="KW-0812">Transmembrane</keyword>
<feature type="domain" description="FAD/NAD(P)-binding" evidence="9">
    <location>
        <begin position="5"/>
        <end position="267"/>
    </location>
</feature>
<dbReference type="InterPro" id="IPR036188">
    <property type="entry name" value="FAD/NAD-bd_sf"/>
</dbReference>
<feature type="transmembrane region" description="Helical" evidence="8">
    <location>
        <begin position="692"/>
        <end position="710"/>
    </location>
</feature>
<dbReference type="EMBL" id="JAQQAL010000002">
    <property type="protein sequence ID" value="MDC7225165.1"/>
    <property type="molecule type" value="Genomic_DNA"/>
</dbReference>
<evidence type="ECO:0000313" key="10">
    <source>
        <dbReference type="EMBL" id="MDC7225165.1"/>
    </source>
</evidence>
<evidence type="ECO:0000256" key="2">
    <source>
        <dbReference type="ARBA" id="ARBA00012637"/>
    </source>
</evidence>
<keyword evidence="6" id="KW-0520">NAD</keyword>
<evidence type="ECO:0000256" key="4">
    <source>
        <dbReference type="ARBA" id="ARBA00022827"/>
    </source>
</evidence>
<dbReference type="GO" id="GO:0050136">
    <property type="term" value="F:NADH dehydrogenase (quinone) (non-electrogenic) activity"/>
    <property type="evidence" value="ECO:0007669"/>
    <property type="project" value="UniProtKB-EC"/>
</dbReference>
<keyword evidence="5" id="KW-0560">Oxidoreductase</keyword>
<evidence type="ECO:0000256" key="3">
    <source>
        <dbReference type="ARBA" id="ARBA00022630"/>
    </source>
</evidence>
<evidence type="ECO:0000256" key="5">
    <source>
        <dbReference type="ARBA" id="ARBA00023002"/>
    </source>
</evidence>
<name>A0AAJ1ICZ0_9SPIO</name>
<evidence type="ECO:0000313" key="11">
    <source>
        <dbReference type="Proteomes" id="UP001221217"/>
    </source>
</evidence>
<proteinExistence type="inferred from homology"/>
<comment type="similarity">
    <text evidence="1">Belongs to the NADH dehydrogenase family.</text>
</comment>
<dbReference type="Proteomes" id="UP001221217">
    <property type="component" value="Unassembled WGS sequence"/>
</dbReference>
<dbReference type="EC" id="1.6.5.9" evidence="2"/>
<evidence type="ECO:0000256" key="1">
    <source>
        <dbReference type="ARBA" id="ARBA00005272"/>
    </source>
</evidence>
<evidence type="ECO:0000256" key="7">
    <source>
        <dbReference type="ARBA" id="ARBA00047599"/>
    </source>
</evidence>
<dbReference type="InterPro" id="IPR023753">
    <property type="entry name" value="FAD/NAD-binding_dom"/>
</dbReference>
<protein>
    <recommendedName>
        <fullName evidence="2">NADH:ubiquinone reductase (non-electrogenic)</fullName>
        <ecNumber evidence="2">1.6.5.9</ecNumber>
    </recommendedName>
</protein>
<gene>
    <name evidence="10" type="ORF">PQJ61_00210</name>
</gene>
<organism evidence="10 11">
    <name type="scientific">Candidatus Thalassospirochaeta sargassi</name>
    <dbReference type="NCBI Taxonomy" id="3119039"/>
    <lineage>
        <taxon>Bacteria</taxon>
        <taxon>Pseudomonadati</taxon>
        <taxon>Spirochaetota</taxon>
        <taxon>Spirochaetia</taxon>
        <taxon>Spirochaetales</taxon>
        <taxon>Spirochaetaceae</taxon>
        <taxon>Candidatus Thalassospirochaeta</taxon>
    </lineage>
</organism>
<sequence>MDTKRLVILGGGYAGIEAAKTLYKKYKKNDKVEITLIDKNTYHTLMTELHEVAGSRVEPDSVMVSYQRIFSGTNINLVTDVITGIDFETRKLKSDKAEYDYDYLVLGTGGAPEFFDIEGVQENSFSLWSLEDAMRIREHFEERFRLAANEPDESLKAQMLTFVVAGAGFTGIELIGEFIERRDVLCAKYHIPVKDVRMVVVEALDSVLPIIEEPLRKKAVKYLKKKGAEIILNARITGAAEGKILLADGSEIKTDTFIWTCGIHGSEFTSKINLTKGHTARGECSIASAEGIHGMCGCRFDEDERYVVGKRGRILVNEYMQTDDYENVYAVGDNLWFVEKEKVLPQIVETALQTGETAAENIIAEIEGNDKKAFESNYHGFMVSIGGKYAVSNAGGMKTSGFMAMAMKHLVNLHYLFGVAGINAIWGYLKHEFFDMKDRRTFIGGHLSWKIQGWWAVPLRVWLGLMWVFEGINKIGEGWFNFSAGSKSGWMFSSGVLQKGVKPAADAYSAASGAGETAVEAAGHADMTAVFDSAMPNPQHGSDAVSAASDYAAGAAEAVVEAAADTVSAASDSAAVAVEAAADAVSAASDYAADAAGAAADTAGQVFGKIWDLGNNIIPYESGFVTWFRETFMDGIAAYIHYPVFQVMIVLVEIGIGLALMGGCFTFIAAGVSIIMCLVFTFSGMFAWDQAWFVFAAFLLLGGAGRSLGLDHWIMPAIKRWWNGTKLARRTHWFVGEPKTRNK</sequence>
<keyword evidence="4" id="KW-0274">FAD</keyword>
<feature type="transmembrane region" description="Helical" evidence="8">
    <location>
        <begin position="667"/>
        <end position="686"/>
    </location>
</feature>
<evidence type="ECO:0000256" key="6">
    <source>
        <dbReference type="ARBA" id="ARBA00023027"/>
    </source>
</evidence>